<organism evidence="2 3">
    <name type="scientific">Parvicella tangerina</name>
    <dbReference type="NCBI Taxonomy" id="2829795"/>
    <lineage>
        <taxon>Bacteria</taxon>
        <taxon>Pseudomonadati</taxon>
        <taxon>Bacteroidota</taxon>
        <taxon>Flavobacteriia</taxon>
        <taxon>Flavobacteriales</taxon>
        <taxon>Parvicellaceae</taxon>
        <taxon>Parvicella</taxon>
    </lineage>
</organism>
<accession>A0A916JLV0</accession>
<evidence type="ECO:0000313" key="2">
    <source>
        <dbReference type="EMBL" id="CAG5080482.1"/>
    </source>
</evidence>
<keyword evidence="1" id="KW-0812">Transmembrane</keyword>
<keyword evidence="3" id="KW-1185">Reference proteome</keyword>
<evidence type="ECO:0000256" key="1">
    <source>
        <dbReference type="SAM" id="Phobius"/>
    </source>
</evidence>
<sequence>MKNKTLLSDFIEFFERNRFGAMTLMMTFQSCLGSIAAMYTFMTNNMVQLAIIATITMASNAAFIAQAPAKWCLYTFLLSVLTNFLLILLNNLI</sequence>
<dbReference type="KEGG" id="ptan:CRYO30217_01335"/>
<feature type="transmembrane region" description="Helical" evidence="1">
    <location>
        <begin position="47"/>
        <end position="64"/>
    </location>
</feature>
<gene>
    <name evidence="2" type="ORF">CRYO30217_01335</name>
</gene>
<name>A0A916JLV0_9FLAO</name>
<reference evidence="2" key="1">
    <citation type="submission" date="2021-04" db="EMBL/GenBank/DDBJ databases">
        <authorList>
            <person name="Rodrigo-Torres L."/>
            <person name="Arahal R. D."/>
            <person name="Lucena T."/>
        </authorList>
    </citation>
    <scope>NUCLEOTIDE SEQUENCE</scope>
    <source>
        <strain evidence="2">AS29M-1</strain>
    </source>
</reference>
<feature type="transmembrane region" description="Helical" evidence="1">
    <location>
        <begin position="71"/>
        <end position="89"/>
    </location>
</feature>
<dbReference type="PROSITE" id="PS51257">
    <property type="entry name" value="PROKAR_LIPOPROTEIN"/>
    <property type="match status" value="1"/>
</dbReference>
<dbReference type="Proteomes" id="UP000683507">
    <property type="component" value="Chromosome"/>
</dbReference>
<dbReference type="EMBL" id="OU015584">
    <property type="protein sequence ID" value="CAG5080482.1"/>
    <property type="molecule type" value="Genomic_DNA"/>
</dbReference>
<proteinExistence type="predicted"/>
<protein>
    <submittedName>
        <fullName evidence="2">Uncharacterized protein</fullName>
    </submittedName>
</protein>
<dbReference type="AlphaFoldDB" id="A0A916JLV0"/>
<feature type="transmembrane region" description="Helical" evidence="1">
    <location>
        <begin position="21"/>
        <end position="41"/>
    </location>
</feature>
<evidence type="ECO:0000313" key="3">
    <source>
        <dbReference type="Proteomes" id="UP000683507"/>
    </source>
</evidence>
<keyword evidence="1" id="KW-1133">Transmembrane helix</keyword>
<keyword evidence="1" id="KW-0472">Membrane</keyword>